<dbReference type="GO" id="GO:0005524">
    <property type="term" value="F:ATP binding"/>
    <property type="evidence" value="ECO:0007669"/>
    <property type="project" value="UniProtKB-KW"/>
</dbReference>
<dbReference type="Proteomes" id="UP000675781">
    <property type="component" value="Unassembled WGS sequence"/>
</dbReference>
<proteinExistence type="inferred from homology"/>
<comment type="caution">
    <text evidence="6">The sequence shown here is derived from an EMBL/GenBank/DDBJ whole genome shotgun (WGS) entry which is preliminary data.</text>
</comment>
<dbReference type="InterPro" id="IPR017871">
    <property type="entry name" value="ABC_transporter-like_CS"/>
</dbReference>
<dbReference type="GO" id="GO:0005886">
    <property type="term" value="C:plasma membrane"/>
    <property type="evidence" value="ECO:0007669"/>
    <property type="project" value="UniProtKB-SubCell"/>
</dbReference>
<dbReference type="GO" id="GO:1900753">
    <property type="term" value="P:doxorubicin transport"/>
    <property type="evidence" value="ECO:0007669"/>
    <property type="project" value="InterPro"/>
</dbReference>
<dbReference type="GO" id="GO:0016887">
    <property type="term" value="F:ATP hydrolysis activity"/>
    <property type="evidence" value="ECO:0007669"/>
    <property type="project" value="InterPro"/>
</dbReference>
<sequence>MRSSTATEELAIDARELVKTYKGEIRAVRGVSLQVPRGSVFGLLGPNGAGKSTLVRMLTTLSAPTSGSASVAGYDVVRQQRQVRRAIGCIAQNSGVDVQATGRENLLLQGRVYGLRGAELERRADDLLDRFGLGSVGRRFVKTYSGGMKRKLDVALGLVHSPRVLFLDEPTTGLDPEARSEMWEQIRALAWDQGLTILLTTHYLEEADQLARSLAIVDQGRIVIEGTPDDLKSELEGDAVSLELAQGSDTEKAVSVASAADRLTDVSADGLVLRGRSRDGAGAVPGLLAALEAVEISATSVTVARPSLDDVYLRYTGRSFTAAEEAAAQAERAGQEKKGEAR</sequence>
<protein>
    <submittedName>
        <fullName evidence="6">ATP-binding cassette domain-containing protein</fullName>
    </submittedName>
</protein>
<organism evidence="6 7">
    <name type="scientific">Actinospica durhamensis</name>
    <dbReference type="NCBI Taxonomy" id="1508375"/>
    <lineage>
        <taxon>Bacteria</taxon>
        <taxon>Bacillati</taxon>
        <taxon>Actinomycetota</taxon>
        <taxon>Actinomycetes</taxon>
        <taxon>Catenulisporales</taxon>
        <taxon>Actinospicaceae</taxon>
        <taxon>Actinospica</taxon>
    </lineage>
</organism>
<evidence type="ECO:0000259" key="5">
    <source>
        <dbReference type="PROSITE" id="PS50893"/>
    </source>
</evidence>
<comment type="similarity">
    <text evidence="4">Belongs to the ABC transporter superfamily. Drug exporter-1 (DrugE1) (TC 3.A.1.105) family.</text>
</comment>
<keyword evidence="7" id="KW-1185">Reference proteome</keyword>
<dbReference type="PROSITE" id="PS00211">
    <property type="entry name" value="ABC_TRANSPORTER_1"/>
    <property type="match status" value="1"/>
</dbReference>
<evidence type="ECO:0000256" key="2">
    <source>
        <dbReference type="ARBA" id="ARBA00022741"/>
    </source>
</evidence>
<reference evidence="6" key="1">
    <citation type="submission" date="2021-04" db="EMBL/GenBank/DDBJ databases">
        <title>Genome based classification of Actinospica acidithermotolerans sp. nov., an actinobacterium isolated from an Indonesian hot spring.</title>
        <authorList>
            <person name="Kusuma A.B."/>
            <person name="Putra K.E."/>
            <person name="Nafisah S."/>
            <person name="Loh J."/>
            <person name="Nouioui I."/>
            <person name="Goodfellow M."/>
        </authorList>
    </citation>
    <scope>NUCLEOTIDE SEQUENCE</scope>
    <source>
        <strain evidence="6">CSCA 57</strain>
    </source>
</reference>
<feature type="domain" description="ABC transporter" evidence="5">
    <location>
        <begin position="12"/>
        <end position="244"/>
    </location>
</feature>
<keyword evidence="3 6" id="KW-0067">ATP-binding</keyword>
<accession>A0A941EZB0</accession>
<dbReference type="Gene3D" id="3.40.50.300">
    <property type="entry name" value="P-loop containing nucleotide triphosphate hydrolases"/>
    <property type="match status" value="1"/>
</dbReference>
<dbReference type="EMBL" id="JAGSOG010000413">
    <property type="protein sequence ID" value="MBR7839287.1"/>
    <property type="molecule type" value="Genomic_DNA"/>
</dbReference>
<dbReference type="AlphaFoldDB" id="A0A941EZB0"/>
<dbReference type="InterPro" id="IPR027417">
    <property type="entry name" value="P-loop_NTPase"/>
</dbReference>
<evidence type="ECO:0000313" key="7">
    <source>
        <dbReference type="Proteomes" id="UP000675781"/>
    </source>
</evidence>
<keyword evidence="2" id="KW-0547">Nucleotide-binding</keyword>
<dbReference type="RefSeq" id="WP_212533725.1">
    <property type="nucleotide sequence ID" value="NZ_JAGSOG010000413.1"/>
</dbReference>
<dbReference type="InterPro" id="IPR003593">
    <property type="entry name" value="AAA+_ATPase"/>
</dbReference>
<dbReference type="InterPro" id="IPR005894">
    <property type="entry name" value="DrrA"/>
</dbReference>
<dbReference type="Pfam" id="PF00005">
    <property type="entry name" value="ABC_tran"/>
    <property type="match status" value="1"/>
</dbReference>
<evidence type="ECO:0000256" key="1">
    <source>
        <dbReference type="ARBA" id="ARBA00004413"/>
    </source>
</evidence>
<evidence type="ECO:0000313" key="6">
    <source>
        <dbReference type="EMBL" id="MBR7839287.1"/>
    </source>
</evidence>
<evidence type="ECO:0000256" key="3">
    <source>
        <dbReference type="ARBA" id="ARBA00022840"/>
    </source>
</evidence>
<dbReference type="PANTHER" id="PTHR43582:SF5">
    <property type="entry name" value="ABC TRANSPORTER"/>
    <property type="match status" value="1"/>
</dbReference>
<gene>
    <name evidence="6" type="ORF">KDL01_38860</name>
</gene>
<name>A0A941EZB0_9ACTN</name>
<dbReference type="InterPro" id="IPR003439">
    <property type="entry name" value="ABC_transporter-like_ATP-bd"/>
</dbReference>
<dbReference type="GO" id="GO:0043215">
    <property type="term" value="P:daunorubicin transport"/>
    <property type="evidence" value="ECO:0007669"/>
    <property type="project" value="InterPro"/>
</dbReference>
<evidence type="ECO:0000256" key="4">
    <source>
        <dbReference type="ARBA" id="ARBA00049985"/>
    </source>
</evidence>
<dbReference type="PROSITE" id="PS50893">
    <property type="entry name" value="ABC_TRANSPORTER_2"/>
    <property type="match status" value="1"/>
</dbReference>
<dbReference type="SMART" id="SM00382">
    <property type="entry name" value="AAA"/>
    <property type="match status" value="1"/>
</dbReference>
<dbReference type="NCBIfam" id="TIGR01188">
    <property type="entry name" value="drrA"/>
    <property type="match status" value="1"/>
</dbReference>
<dbReference type="SUPFAM" id="SSF52540">
    <property type="entry name" value="P-loop containing nucleoside triphosphate hydrolases"/>
    <property type="match status" value="1"/>
</dbReference>
<dbReference type="PANTHER" id="PTHR43582">
    <property type="entry name" value="LINEARMYCIN RESISTANCE ATP-BINDING PROTEIN LNRL"/>
    <property type="match status" value="1"/>
</dbReference>
<comment type="subcellular location">
    <subcellularLocation>
        <location evidence="1">Cell membrane</location>
        <topology evidence="1">Peripheral membrane protein</topology>
        <orientation evidence="1">Cytoplasmic side</orientation>
    </subcellularLocation>
</comment>